<dbReference type="RefSeq" id="WP_367721726.1">
    <property type="nucleotide sequence ID" value="NZ_JBFOCI010000001.1"/>
</dbReference>
<dbReference type="InterPro" id="IPR029056">
    <property type="entry name" value="Ribokinase-like"/>
</dbReference>
<evidence type="ECO:0000256" key="1">
    <source>
        <dbReference type="ARBA" id="ARBA00022679"/>
    </source>
</evidence>
<dbReference type="PANTHER" id="PTHR47098:SF2">
    <property type="entry name" value="PROTEIN MAK32"/>
    <property type="match status" value="1"/>
</dbReference>
<keyword evidence="1 4" id="KW-0808">Transferase</keyword>
<protein>
    <submittedName>
        <fullName evidence="4">Carbohydrate kinase family protein</fullName>
        <ecNumber evidence="4">2.7.1.-</ecNumber>
    </submittedName>
</protein>
<dbReference type="InterPro" id="IPR011611">
    <property type="entry name" value="PfkB_dom"/>
</dbReference>
<dbReference type="EC" id="2.7.1.-" evidence="4"/>
<organism evidence="4 5">
    <name type="scientific">Mesorhizobium marinum</name>
    <dbReference type="NCBI Taxonomy" id="3228790"/>
    <lineage>
        <taxon>Bacteria</taxon>
        <taxon>Pseudomonadati</taxon>
        <taxon>Pseudomonadota</taxon>
        <taxon>Alphaproteobacteria</taxon>
        <taxon>Hyphomicrobiales</taxon>
        <taxon>Phyllobacteriaceae</taxon>
        <taxon>Mesorhizobium</taxon>
    </lineage>
</organism>
<dbReference type="Proteomes" id="UP001556196">
    <property type="component" value="Unassembled WGS sequence"/>
</dbReference>
<proteinExistence type="predicted"/>
<keyword evidence="5" id="KW-1185">Reference proteome</keyword>
<dbReference type="PANTHER" id="PTHR47098">
    <property type="entry name" value="PROTEIN MAK32"/>
    <property type="match status" value="1"/>
</dbReference>
<dbReference type="Pfam" id="PF00294">
    <property type="entry name" value="PfkB"/>
    <property type="match status" value="1"/>
</dbReference>
<dbReference type="GO" id="GO:0016301">
    <property type="term" value="F:kinase activity"/>
    <property type="evidence" value="ECO:0007669"/>
    <property type="project" value="UniProtKB-KW"/>
</dbReference>
<feature type="domain" description="Carbohydrate kinase PfkB" evidence="3">
    <location>
        <begin position="27"/>
        <end position="287"/>
    </location>
</feature>
<dbReference type="SUPFAM" id="SSF53613">
    <property type="entry name" value="Ribokinase-like"/>
    <property type="match status" value="1"/>
</dbReference>
<dbReference type="EMBL" id="JBFOCI010000001">
    <property type="protein sequence ID" value="MEW9804686.1"/>
    <property type="molecule type" value="Genomic_DNA"/>
</dbReference>
<dbReference type="Gene3D" id="3.40.1190.20">
    <property type="match status" value="1"/>
</dbReference>
<dbReference type="PROSITE" id="PS00584">
    <property type="entry name" value="PFKB_KINASES_2"/>
    <property type="match status" value="1"/>
</dbReference>
<gene>
    <name evidence="4" type="ORF">ABUE31_01650</name>
</gene>
<keyword evidence="2 4" id="KW-0418">Kinase</keyword>
<comment type="caution">
    <text evidence="4">The sequence shown here is derived from an EMBL/GenBank/DDBJ whole genome shotgun (WGS) entry which is preliminary data.</text>
</comment>
<dbReference type="InterPro" id="IPR002173">
    <property type="entry name" value="Carboh/pur_kinase_PfkB_CS"/>
</dbReference>
<accession>A0ABV3QUF7</accession>
<evidence type="ECO:0000313" key="4">
    <source>
        <dbReference type="EMBL" id="MEW9804686.1"/>
    </source>
</evidence>
<evidence type="ECO:0000256" key="2">
    <source>
        <dbReference type="ARBA" id="ARBA00022777"/>
    </source>
</evidence>
<name>A0ABV3QUF7_9HYPH</name>
<reference evidence="4 5" key="1">
    <citation type="submission" date="2024-06" db="EMBL/GenBank/DDBJ databases">
        <authorList>
            <person name="Tuo L."/>
        </authorList>
    </citation>
    <scope>NUCLEOTIDE SEQUENCE [LARGE SCALE GENOMIC DNA]</scope>
    <source>
        <strain evidence="4 5">ZMM04-5</strain>
    </source>
</reference>
<evidence type="ECO:0000313" key="5">
    <source>
        <dbReference type="Proteomes" id="UP001556196"/>
    </source>
</evidence>
<evidence type="ECO:0000259" key="3">
    <source>
        <dbReference type="Pfam" id="PF00294"/>
    </source>
</evidence>
<sequence length="308" mass="32734">MIDITTIGWLTIDDIVLTNGTCKMASRGGGALYSAVGAHMWNPKVGIHSVAGRPYYKDTLTQIEARGIDASSIMRSEGNGLELWLLHESEVHKQQIPKLSSSNALGLDAERGPVNGPHAQALGFHLAPQGPESGVANARRIAAFPQKPIVTMDILADSFVNATLYHDLDFLEHLTAFLPSEMEIARIWRPGSIEGWLKENAVRHRCHMVAKLGERGALVCEAATGVLTHVPAYAAAVVDTTGAGDGFCGGFVAGLVAGEDAVAAAAMGTVSASYVVETYGALETCIPSDEQRKARLDDIRAATRAISY</sequence>